<dbReference type="OrthoDB" id="3784234at2759"/>
<dbReference type="AlphaFoldDB" id="A0A9W8XKH0"/>
<dbReference type="Proteomes" id="UP001140513">
    <property type="component" value="Unassembled WGS sequence"/>
</dbReference>
<keyword evidence="3" id="KW-1185">Reference proteome</keyword>
<protein>
    <submittedName>
        <fullName evidence="2">Uncharacterized protein</fullName>
    </submittedName>
</protein>
<organism evidence="2 3">
    <name type="scientific">Didymosphaeria variabile</name>
    <dbReference type="NCBI Taxonomy" id="1932322"/>
    <lineage>
        <taxon>Eukaryota</taxon>
        <taxon>Fungi</taxon>
        <taxon>Dikarya</taxon>
        <taxon>Ascomycota</taxon>
        <taxon>Pezizomycotina</taxon>
        <taxon>Dothideomycetes</taxon>
        <taxon>Pleosporomycetidae</taxon>
        <taxon>Pleosporales</taxon>
        <taxon>Massarineae</taxon>
        <taxon>Didymosphaeriaceae</taxon>
        <taxon>Didymosphaeria</taxon>
    </lineage>
</organism>
<dbReference type="EMBL" id="JAPEUX010000005">
    <property type="protein sequence ID" value="KAJ4351783.1"/>
    <property type="molecule type" value="Genomic_DNA"/>
</dbReference>
<accession>A0A9W8XKH0</accession>
<evidence type="ECO:0000313" key="3">
    <source>
        <dbReference type="Proteomes" id="UP001140513"/>
    </source>
</evidence>
<feature type="region of interest" description="Disordered" evidence="1">
    <location>
        <begin position="185"/>
        <end position="228"/>
    </location>
</feature>
<gene>
    <name evidence="2" type="ORF">N0V89_007126</name>
</gene>
<evidence type="ECO:0000313" key="2">
    <source>
        <dbReference type="EMBL" id="KAJ4351783.1"/>
    </source>
</evidence>
<dbReference type="RefSeq" id="XP_056070139.1">
    <property type="nucleotide sequence ID" value="XM_056215892.1"/>
</dbReference>
<proteinExistence type="predicted"/>
<name>A0A9W8XKH0_9PLEO</name>
<evidence type="ECO:0000256" key="1">
    <source>
        <dbReference type="SAM" id="MobiDB-lite"/>
    </source>
</evidence>
<dbReference type="GeneID" id="80910656"/>
<reference evidence="2" key="1">
    <citation type="submission" date="2022-10" db="EMBL/GenBank/DDBJ databases">
        <title>Tapping the CABI collections for fungal endophytes: first genome assemblies for Collariella, Neodidymelliopsis, Ascochyta clinopodiicola, Didymella pomorum, Didymosphaeria variabile, Neocosmospora piperis and Neocucurbitaria cava.</title>
        <authorList>
            <person name="Hill R."/>
        </authorList>
    </citation>
    <scope>NUCLEOTIDE SEQUENCE</scope>
    <source>
        <strain evidence="2">IMI 356815</strain>
    </source>
</reference>
<comment type="caution">
    <text evidence="2">The sequence shown here is derived from an EMBL/GenBank/DDBJ whole genome shotgun (WGS) entry which is preliminary data.</text>
</comment>
<sequence length="245" mass="27864">MPRRKTRYTRSELEERLDTEIPGITENFPSNSKFKFWIDNTPQQNEYVEVGSSFGGAMRVCFGDKTGNKMLFFNIGARYPEKIIHENKELARIKTKYSAPFNRVSALRYEYPGSSFAESLQWFTELRALTMFVFVWCGRRAEFFDFNKGEGFEVLVEVLKRSPEVVVNKTKDDFSDNKEDDLADESLAENTDADPGTHADAEGGIDMPVAELPTGEQNGSGPTITPMCPILKKRTHQEFAEGQQD</sequence>